<evidence type="ECO:0000313" key="1">
    <source>
        <dbReference type="EMBL" id="CAA6828177.1"/>
    </source>
</evidence>
<dbReference type="EMBL" id="CACVAY010000146">
    <property type="protein sequence ID" value="CAA6828177.1"/>
    <property type="molecule type" value="Genomic_DNA"/>
</dbReference>
<accession>A0A6S6UGE8</accession>
<organism evidence="1">
    <name type="scientific">uncultured Thiotrichaceae bacterium</name>
    <dbReference type="NCBI Taxonomy" id="298394"/>
    <lineage>
        <taxon>Bacteria</taxon>
        <taxon>Pseudomonadati</taxon>
        <taxon>Pseudomonadota</taxon>
        <taxon>Gammaproteobacteria</taxon>
        <taxon>Thiotrichales</taxon>
        <taxon>Thiotrichaceae</taxon>
        <taxon>environmental samples</taxon>
    </lineage>
</organism>
<sequence>MKQLYTAVLKAMSGEFEAFQNLKQGSEKRFMPLFDIPTPLNRDAAAIQAKGGDINSTYLRAKAEKIKRFYKTGDSPVMFDMFYWSVDDIVQTTGESVYEFFFKELTMGLLFNIPIIPVISLDKWDSQEYRNAMKNIVLASHSGICIRCDIAHNDDFIDMDEIEDVLSFLAIPSSKCRLIFDLGYILEKDLGDLLGQVESLYMEIKGYNFYQVMTCGSSMPKSITTVVAEQNSENEVQRKEMLLWKALTGKGYDITFADYGTRHPLPEPESDSIENPKQPFFQNKNKQIRYTTLDAHYILRGCPTKDGGNHQALSKKLTKSPCYSGSPFSWSDQRISECSQGSFKGNDSNWVAIDTNRHIEAVLDEVKEHLRTPVVTDAGTLEEGVFVE</sequence>
<reference evidence="1" key="1">
    <citation type="submission" date="2020-01" db="EMBL/GenBank/DDBJ databases">
        <authorList>
            <person name="Meier V. D."/>
            <person name="Meier V D."/>
        </authorList>
    </citation>
    <scope>NUCLEOTIDE SEQUENCE</scope>
    <source>
        <strain evidence="1">HLG_WM_MAG_07</strain>
    </source>
</reference>
<dbReference type="AlphaFoldDB" id="A0A6S6UGE8"/>
<dbReference type="InterPro" id="IPR025683">
    <property type="entry name" value="Protein_beta"/>
</dbReference>
<proteinExistence type="predicted"/>
<protein>
    <submittedName>
        <fullName evidence="1">Uncharacterized protein</fullName>
    </submittedName>
</protein>
<name>A0A6S6UGE8_9GAMM</name>
<dbReference type="Pfam" id="PF14350">
    <property type="entry name" value="Beta_protein"/>
    <property type="match status" value="1"/>
</dbReference>
<gene>
    <name evidence="1" type="ORF">HELGO_WM8895</name>
</gene>